<dbReference type="PANTHER" id="PTHR44366">
    <property type="entry name" value="UDP-N-ACETYLGLUCOSAMINE--PEPTIDE N-ACETYLGLUCOSAMINYLTRANSFERASE 110 KDA SUBUNIT"/>
    <property type="match status" value="1"/>
</dbReference>
<evidence type="ECO:0000256" key="6">
    <source>
        <dbReference type="ARBA" id="ARBA00022679"/>
    </source>
</evidence>
<dbReference type="GO" id="GO:0097363">
    <property type="term" value="F:protein O-acetylglucosaminyltransferase activity"/>
    <property type="evidence" value="ECO:0007669"/>
    <property type="project" value="UniProtKB-EC"/>
</dbReference>
<dbReference type="Proteomes" id="UP000694700">
    <property type="component" value="Unplaced"/>
</dbReference>
<evidence type="ECO:0000256" key="7">
    <source>
        <dbReference type="ARBA" id="ARBA00022737"/>
    </source>
</evidence>
<dbReference type="Gene3D" id="1.25.40.10">
    <property type="entry name" value="Tetratricopeptide repeat domain"/>
    <property type="match status" value="2"/>
</dbReference>
<comment type="pathway">
    <text evidence="1">Protein modification; protein glycosylation.</text>
</comment>
<dbReference type="FunFam" id="3.40.50.11380:FF:000001">
    <property type="entry name" value="UDP-N-acetylglucosamine--peptide N-acetylglucosaminyltransferase 110 kDa subunit"/>
    <property type="match status" value="1"/>
</dbReference>
<dbReference type="UniPathway" id="UPA00378"/>
<dbReference type="InterPro" id="IPR019734">
    <property type="entry name" value="TPR_rpt"/>
</dbReference>
<dbReference type="Ensembl" id="ENSCCRT00015072566.1">
    <property type="protein sequence ID" value="ENSCCRP00015070300.1"/>
    <property type="gene ID" value="ENSCCRG00015026275.1"/>
</dbReference>
<evidence type="ECO:0000313" key="13">
    <source>
        <dbReference type="Ensembl" id="ENSCCRP00015070300.1"/>
    </source>
</evidence>
<sequence>RLLSWICRVAPHPQQRTSLGSICFCKMAPITSSVDAWKPTKRMLSFQGLAELAHREYQSGDFEAAERHCMQLWRQEPDNTGVLLLLSSIHFQCRRLDRSAHFSTLAIKQNPMLAEAYSNLGNVYKERGQLQEAIDHYRHALRLKPDFIDGYINLAAALVAAGDMEGAVQAYVSALQYNPAVTLDPNFLDAYINLGNVLKEARIFDRAVAGYLRALSLSPNHAVVHGNLACVYYEQGLIDLAIDTYRRAIELQPHFPDAYCNLANALKEKGNVSEAEECYNTALRLCPTHADSLNNLANIKREQGNIEEAVQLYRKALEVFPEFAAAHSNLASVLQQQGKLQEALMHYKEAIRISPTFADAYSNMGNTLKEMQDVQGALQCYTRAIQINPAFADAHSNLASIHKDSGNIPEAIASYRTALKLKPDFPDAYCNLAHCLQIVCDWTDYDERMKKLVSIVADQLDKNRLPSVHPHHSMLYPLSHGFRKAIAERHGNLCLDKINALHKPAYEHPKDLKASGGRLRVGYISSDFGNHPTSHLMQSIPGMHNSEKFEVFCYALSPDDSTNFRVKVMAEAHHFIDLSQIPCNGKAADRIHQDGVHILVNMNGYTKGARNELFALRPAPIQAMWLGYPGTSGAPFMDYIITDKETSPFEVAEQYSEKMAYMPNTFFIGDHANMFPHLKKKAVIDFKSNGHIFDNRIVLNGIDLKAFLESLPDIKIVKMECDGQESTDSNGALSMPVIPMNTAAEAIINMINQGQIQVTINGFTVSNGLATTQVRPIINNKAATGEEVPRTIVVTTRSQYGLPEDSIVYCNFNQLYKIDPPTLQMWANILKRVPNSVLWLLRFPAVGEPNIQQYAQNLGLPASRIIFSPVAPKEEHVRRGQLADVCLDTPLCNGHTTGMDVLWAGTPMVTMPGETLASRVAASQLTCLGCPELIAPSRQEYEDVAVKLGTDMEFLKKVRARVWKQRICSPLFNTKQYTMDLERLYLQMWEHYAAGGKPDHLVKMQSLESSESA</sequence>
<dbReference type="PROSITE" id="PS50293">
    <property type="entry name" value="TPR_REGION"/>
    <property type="match status" value="5"/>
</dbReference>
<evidence type="ECO:0000256" key="1">
    <source>
        <dbReference type="ARBA" id="ARBA00004922"/>
    </source>
</evidence>
<dbReference type="SUPFAM" id="SSF48452">
    <property type="entry name" value="TPR-like"/>
    <property type="match status" value="3"/>
</dbReference>
<feature type="domain" description="O-GlcNAc transferase C-terminal" evidence="12">
    <location>
        <begin position="439"/>
        <end position="981"/>
    </location>
</feature>
<evidence type="ECO:0000256" key="10">
    <source>
        <dbReference type="ARBA" id="ARBA00031470"/>
    </source>
</evidence>
<comment type="similarity">
    <text evidence="2">Belongs to the glycosyltransferase 41 family. O-GlcNAc transferase subfamily.</text>
</comment>
<dbReference type="Pfam" id="PF00515">
    <property type="entry name" value="TPR_1"/>
    <property type="match status" value="1"/>
</dbReference>
<dbReference type="PANTHER" id="PTHR44366:SF1">
    <property type="entry name" value="UDP-N-ACETYLGLUCOSAMINE--PEPTIDE N-ACETYLGLUCOSAMINYLTRANSFERASE 110 KDA SUBUNIT"/>
    <property type="match status" value="1"/>
</dbReference>
<evidence type="ECO:0000259" key="12">
    <source>
        <dbReference type="Pfam" id="PF13844"/>
    </source>
</evidence>
<dbReference type="EC" id="2.4.1.255" evidence="3"/>
<dbReference type="InterPro" id="IPR037919">
    <property type="entry name" value="OGT"/>
</dbReference>
<evidence type="ECO:0000256" key="8">
    <source>
        <dbReference type="ARBA" id="ARBA00022803"/>
    </source>
</evidence>
<feature type="repeat" description="TPR" evidence="11">
    <location>
        <begin position="324"/>
        <end position="357"/>
    </location>
</feature>
<dbReference type="InterPro" id="IPR011990">
    <property type="entry name" value="TPR-like_helical_dom_sf"/>
</dbReference>
<feature type="repeat" description="TPR" evidence="11">
    <location>
        <begin position="148"/>
        <end position="181"/>
    </location>
</feature>
<dbReference type="Pfam" id="PF13414">
    <property type="entry name" value="TPR_11"/>
    <property type="match status" value="3"/>
</dbReference>
<name>A0A8C1WPY2_CYPCA</name>
<keyword evidence="6" id="KW-0808">Transferase</keyword>
<evidence type="ECO:0000256" key="2">
    <source>
        <dbReference type="ARBA" id="ARBA00005386"/>
    </source>
</evidence>
<reference evidence="13" key="1">
    <citation type="submission" date="2025-08" db="UniProtKB">
        <authorList>
            <consortium name="Ensembl"/>
        </authorList>
    </citation>
    <scope>IDENTIFICATION</scope>
</reference>
<feature type="repeat" description="TPR" evidence="11">
    <location>
        <begin position="358"/>
        <end position="391"/>
    </location>
</feature>
<protein>
    <recommendedName>
        <fullName evidence="4">UDP-N-acetylglucosamine--peptide N-acetylglucosaminyltransferase 110 kDa subunit</fullName>
        <ecNumber evidence="3">2.4.1.255</ecNumber>
    </recommendedName>
    <alternativeName>
        <fullName evidence="9">O-GlcNAc transferase subunit p110</fullName>
    </alternativeName>
    <alternativeName>
        <fullName evidence="10">O-linked N-acetylglucosamine transferase 110 kDa subunit</fullName>
    </alternativeName>
</protein>
<evidence type="ECO:0000256" key="9">
    <source>
        <dbReference type="ARBA" id="ARBA00029769"/>
    </source>
</evidence>
<feature type="repeat" description="TPR" evidence="11">
    <location>
        <begin position="222"/>
        <end position="255"/>
    </location>
</feature>
<proteinExistence type="inferred from homology"/>
<dbReference type="Gene3D" id="3.30.720.150">
    <property type="match status" value="1"/>
</dbReference>
<evidence type="ECO:0000256" key="5">
    <source>
        <dbReference type="ARBA" id="ARBA00022676"/>
    </source>
</evidence>
<keyword evidence="8 11" id="KW-0802">TPR repeat</keyword>
<dbReference type="PROSITE" id="PS50005">
    <property type="entry name" value="TPR"/>
    <property type="match status" value="9"/>
</dbReference>
<organism evidence="13 14">
    <name type="scientific">Cyprinus carpio</name>
    <name type="common">Common carp</name>
    <dbReference type="NCBI Taxonomy" id="7962"/>
    <lineage>
        <taxon>Eukaryota</taxon>
        <taxon>Metazoa</taxon>
        <taxon>Chordata</taxon>
        <taxon>Craniata</taxon>
        <taxon>Vertebrata</taxon>
        <taxon>Euteleostomi</taxon>
        <taxon>Actinopterygii</taxon>
        <taxon>Neopterygii</taxon>
        <taxon>Teleostei</taxon>
        <taxon>Ostariophysi</taxon>
        <taxon>Cypriniformes</taxon>
        <taxon>Cyprinidae</taxon>
        <taxon>Cyprininae</taxon>
        <taxon>Cyprinus</taxon>
    </lineage>
</organism>
<feature type="repeat" description="TPR" evidence="11">
    <location>
        <begin position="188"/>
        <end position="221"/>
    </location>
</feature>
<dbReference type="Gene3D" id="3.40.50.11380">
    <property type="match status" value="1"/>
</dbReference>
<feature type="repeat" description="TPR" evidence="11">
    <location>
        <begin position="114"/>
        <end position="147"/>
    </location>
</feature>
<dbReference type="SMART" id="SM00028">
    <property type="entry name" value="TPR"/>
    <property type="match status" value="10"/>
</dbReference>
<evidence type="ECO:0000256" key="3">
    <source>
        <dbReference type="ARBA" id="ARBA00011970"/>
    </source>
</evidence>
<evidence type="ECO:0000313" key="14">
    <source>
        <dbReference type="Proteomes" id="UP000694700"/>
    </source>
</evidence>
<feature type="repeat" description="TPR" evidence="11">
    <location>
        <begin position="256"/>
        <end position="289"/>
    </location>
</feature>
<evidence type="ECO:0000256" key="4">
    <source>
        <dbReference type="ARBA" id="ARBA00015782"/>
    </source>
</evidence>
<keyword evidence="5" id="KW-0328">Glycosyltransferase</keyword>
<keyword evidence="7" id="KW-0677">Repeat</keyword>
<accession>A0A8C1WPY2</accession>
<evidence type="ECO:0000256" key="11">
    <source>
        <dbReference type="PROSITE-ProRule" id="PRU00339"/>
    </source>
</evidence>
<dbReference type="FunFam" id="3.30.720.150:FF:000001">
    <property type="entry name" value="UDP-N-acetylglucosamine--peptide N-acetylglucosaminyltransferase 110 kDa subunit"/>
    <property type="match status" value="1"/>
</dbReference>
<dbReference type="FunFam" id="3.40.50.2000:FF:000012">
    <property type="entry name" value="UDP-N-acetylglucosamine--peptide N-acetylglucosaminyltransferase 110 kDa subunit"/>
    <property type="match status" value="1"/>
</dbReference>
<dbReference type="Pfam" id="PF13424">
    <property type="entry name" value="TPR_12"/>
    <property type="match status" value="1"/>
</dbReference>
<dbReference type="FunFam" id="1.25.40.10:FF:000013">
    <property type="entry name" value="UDP-N-acetylglucosamine--peptide N-acetylglucosaminyltransferase 110 kDa subunit"/>
    <property type="match status" value="1"/>
</dbReference>
<feature type="repeat" description="TPR" evidence="11">
    <location>
        <begin position="290"/>
        <end position="323"/>
    </location>
</feature>
<dbReference type="Pfam" id="PF13844">
    <property type="entry name" value="Glyco_transf_41"/>
    <property type="match status" value="1"/>
</dbReference>
<dbReference type="InterPro" id="IPR029489">
    <property type="entry name" value="OGT/SEC/SPY_C"/>
</dbReference>
<feature type="repeat" description="TPR" evidence="11">
    <location>
        <begin position="392"/>
        <end position="425"/>
    </location>
</feature>
<dbReference type="FunFam" id="1.25.40.10:FF:000252">
    <property type="entry name" value="O-linked N-acetylglucosamine (GlcNAc) transferase"/>
    <property type="match status" value="1"/>
</dbReference>
<dbReference type="Gene3D" id="3.40.50.2000">
    <property type="entry name" value="Glycogen Phosphorylase B"/>
    <property type="match status" value="1"/>
</dbReference>
<dbReference type="GO" id="GO:0006493">
    <property type="term" value="P:protein O-linked glycosylation"/>
    <property type="evidence" value="ECO:0007669"/>
    <property type="project" value="InterPro"/>
</dbReference>
<dbReference type="AlphaFoldDB" id="A0A8C1WPY2"/>